<dbReference type="InterPro" id="IPR010998">
    <property type="entry name" value="Integrase_recombinase_N"/>
</dbReference>
<evidence type="ECO:0000256" key="6">
    <source>
        <dbReference type="ARBA" id="ARBA00022918"/>
    </source>
</evidence>
<dbReference type="Proteomes" id="UP000683360">
    <property type="component" value="Unassembled WGS sequence"/>
</dbReference>
<feature type="domain" description="Tyr recombinase" evidence="10">
    <location>
        <begin position="386"/>
        <end position="592"/>
    </location>
</feature>
<dbReference type="GO" id="GO:0015074">
    <property type="term" value="P:DNA integration"/>
    <property type="evidence" value="ECO:0007669"/>
    <property type="project" value="InterPro"/>
</dbReference>
<dbReference type="InterPro" id="IPR002104">
    <property type="entry name" value="Integrase_catalytic"/>
</dbReference>
<dbReference type="OrthoDB" id="6153853at2759"/>
<dbReference type="Gene3D" id="1.10.150.130">
    <property type="match status" value="1"/>
</dbReference>
<dbReference type="InterPro" id="IPR011010">
    <property type="entry name" value="DNA_brk_join_enz"/>
</dbReference>
<dbReference type="InterPro" id="IPR041373">
    <property type="entry name" value="RT_RNaseH"/>
</dbReference>
<dbReference type="InterPro" id="IPR043502">
    <property type="entry name" value="DNA/RNA_pol_sf"/>
</dbReference>
<dbReference type="SUPFAM" id="SSF56349">
    <property type="entry name" value="DNA breaking-rejoining enzymes"/>
    <property type="match status" value="1"/>
</dbReference>
<dbReference type="SUPFAM" id="SSF56672">
    <property type="entry name" value="DNA/RNA polymerases"/>
    <property type="match status" value="1"/>
</dbReference>
<dbReference type="PROSITE" id="PS51898">
    <property type="entry name" value="TYR_RECOMBINASE"/>
    <property type="match status" value="1"/>
</dbReference>
<gene>
    <name evidence="11" type="ORF">MEDL_26431</name>
</gene>
<evidence type="ECO:0000256" key="3">
    <source>
        <dbReference type="ARBA" id="ARBA00022722"/>
    </source>
</evidence>
<keyword evidence="12" id="KW-1185">Reference proteome</keyword>
<dbReference type="InterPro" id="IPR013762">
    <property type="entry name" value="Integrase-like_cat_sf"/>
</dbReference>
<feature type="region of interest" description="Disordered" evidence="9">
    <location>
        <begin position="1"/>
        <end position="23"/>
    </location>
</feature>
<comment type="caution">
    <text evidence="11">The sequence shown here is derived from an EMBL/GenBank/DDBJ whole genome shotgun (WGS) entry which is preliminary data.</text>
</comment>
<keyword evidence="4" id="KW-0255">Endonuclease</keyword>
<evidence type="ECO:0000256" key="8">
    <source>
        <dbReference type="ARBA" id="ARBA00023172"/>
    </source>
</evidence>
<keyword evidence="7" id="KW-0238">DNA-binding</keyword>
<dbReference type="PANTHER" id="PTHR34605">
    <property type="entry name" value="PHAGE_INTEGRASE DOMAIN-CONTAINING PROTEIN"/>
    <property type="match status" value="1"/>
</dbReference>
<dbReference type="Gene3D" id="1.10.443.10">
    <property type="entry name" value="Intergrase catalytic core"/>
    <property type="match status" value="1"/>
</dbReference>
<keyword evidence="2" id="KW-0548">Nucleotidyltransferase</keyword>
<dbReference type="InterPro" id="IPR052925">
    <property type="entry name" value="Phage_Integrase-like_Recomb"/>
</dbReference>
<evidence type="ECO:0000256" key="5">
    <source>
        <dbReference type="ARBA" id="ARBA00022801"/>
    </source>
</evidence>
<dbReference type="SUPFAM" id="SSF47823">
    <property type="entry name" value="lambda integrase-like, N-terminal domain"/>
    <property type="match status" value="1"/>
</dbReference>
<evidence type="ECO:0000313" key="11">
    <source>
        <dbReference type="EMBL" id="CAG2212475.1"/>
    </source>
</evidence>
<evidence type="ECO:0000259" key="10">
    <source>
        <dbReference type="PROSITE" id="PS51898"/>
    </source>
</evidence>
<proteinExistence type="predicted"/>
<dbReference type="GO" id="GO:0003677">
    <property type="term" value="F:DNA binding"/>
    <property type="evidence" value="ECO:0007669"/>
    <property type="project" value="UniProtKB-KW"/>
</dbReference>
<dbReference type="Pfam" id="PF17917">
    <property type="entry name" value="RT_RNaseH"/>
    <property type="match status" value="1"/>
</dbReference>
<dbReference type="GO" id="GO:0003964">
    <property type="term" value="F:RNA-directed DNA polymerase activity"/>
    <property type="evidence" value="ECO:0007669"/>
    <property type="project" value="UniProtKB-KW"/>
</dbReference>
<dbReference type="GO" id="GO:0006310">
    <property type="term" value="P:DNA recombination"/>
    <property type="evidence" value="ECO:0007669"/>
    <property type="project" value="UniProtKB-KW"/>
</dbReference>
<evidence type="ECO:0000256" key="4">
    <source>
        <dbReference type="ARBA" id="ARBA00022759"/>
    </source>
</evidence>
<evidence type="ECO:0000256" key="1">
    <source>
        <dbReference type="ARBA" id="ARBA00022679"/>
    </source>
</evidence>
<protein>
    <recommendedName>
        <fullName evidence="10">Tyr recombinase domain-containing protein</fullName>
    </recommendedName>
</protein>
<organism evidence="11 12">
    <name type="scientific">Mytilus edulis</name>
    <name type="common">Blue mussel</name>
    <dbReference type="NCBI Taxonomy" id="6550"/>
    <lineage>
        <taxon>Eukaryota</taxon>
        <taxon>Metazoa</taxon>
        <taxon>Spiralia</taxon>
        <taxon>Lophotrochozoa</taxon>
        <taxon>Mollusca</taxon>
        <taxon>Bivalvia</taxon>
        <taxon>Autobranchia</taxon>
        <taxon>Pteriomorphia</taxon>
        <taxon>Mytilida</taxon>
        <taxon>Mytiloidea</taxon>
        <taxon>Mytilidae</taxon>
        <taxon>Mytilinae</taxon>
        <taxon>Mytilus</taxon>
    </lineage>
</organism>
<dbReference type="EMBL" id="CAJPWZ010001299">
    <property type="protein sequence ID" value="CAG2212475.1"/>
    <property type="molecule type" value="Genomic_DNA"/>
</dbReference>
<evidence type="ECO:0000313" key="12">
    <source>
        <dbReference type="Proteomes" id="UP000683360"/>
    </source>
</evidence>
<dbReference type="AlphaFoldDB" id="A0A8S3RV68"/>
<keyword evidence="3" id="KW-0540">Nuclease</keyword>
<dbReference type="PANTHER" id="PTHR34605:SF6">
    <property type="entry name" value="TYR RECOMBINASE DOMAIN-CONTAINING PROTEIN"/>
    <property type="match status" value="1"/>
</dbReference>
<reference evidence="11" key="1">
    <citation type="submission" date="2021-03" db="EMBL/GenBank/DDBJ databases">
        <authorList>
            <person name="Bekaert M."/>
        </authorList>
    </citation>
    <scope>NUCLEOTIDE SEQUENCE</scope>
</reference>
<evidence type="ECO:0000256" key="7">
    <source>
        <dbReference type="ARBA" id="ARBA00023125"/>
    </source>
</evidence>
<dbReference type="GO" id="GO:0016787">
    <property type="term" value="F:hydrolase activity"/>
    <property type="evidence" value="ECO:0007669"/>
    <property type="project" value="UniProtKB-KW"/>
</dbReference>
<accession>A0A8S3RV68</accession>
<evidence type="ECO:0000256" key="2">
    <source>
        <dbReference type="ARBA" id="ARBA00022695"/>
    </source>
</evidence>
<keyword evidence="5" id="KW-0378">Hydrolase</keyword>
<name>A0A8S3RV68_MYTED</name>
<dbReference type="GO" id="GO:0004519">
    <property type="term" value="F:endonuclease activity"/>
    <property type="evidence" value="ECO:0007669"/>
    <property type="project" value="UniProtKB-KW"/>
</dbReference>
<feature type="compositionally biased region" description="Basic and acidic residues" evidence="9">
    <location>
        <begin position="12"/>
        <end position="21"/>
    </location>
</feature>
<evidence type="ECO:0000256" key="9">
    <source>
        <dbReference type="SAM" id="MobiDB-lite"/>
    </source>
</evidence>
<keyword evidence="6" id="KW-0695">RNA-directed DNA polymerase</keyword>
<sequence length="596" mass="67813">MSDTEVPIPSKESVEPDRNSDEDVSNADLFSLFTTYMNSKLAGIERNLDDKTHSLAKKVKKVETTFRFKGNQIQFELNSDIIDSIDRAVEYIDSKRPARATKLLNDLVILGSAEVVSVRPHVINPSTVSVSSKGKERFKLDLVLRRIKFEDLKTVNCIEELGFWQEKILLLKPSDLFNIYSDFHVFTDASDTGAGGFVSDTAYVFHKMWLNHEKFRSSTWREIKAIQICLKSFNKVLRNSTVTVHTDNQNAVSIVRKGKNFSSGFWNDSDRVQSSELKRLLFHLRSTVIDSRAKTTVSKYANGFKRFLAWAQKYPEIDSILPASELYVSLYLQHLMQTVKHYSSVETAFYSIKWAHKLANLVDPCESDLVRSIVESSKRILNRPVQKKEPIDATIIKTLFNRFCNPRTLRDLRLLSICTVSYAGFLRYSELCSIKANNLTFKPEYLEIFISSSKTDCYRKGKSVVIAKTNTPFCPVAILLDYIKAGDIVLTSDMYIFRSIVYVKKYNKFVLRKNNAKLSYTRAREIVKAALSFIGLDAKLFGLHSFRSGGASAAANNGISDRLFKAHGRWKTENAKDGYIADNLDKRLSVSRKLGI</sequence>
<keyword evidence="8" id="KW-0233">DNA recombination</keyword>
<keyword evidence="1" id="KW-0808">Transferase</keyword>